<dbReference type="Gene3D" id="3.40.50.2000">
    <property type="entry name" value="Glycogen Phosphorylase B"/>
    <property type="match status" value="1"/>
</dbReference>
<sequence length="346" mass="35927">MSIAFYVHHHGSGHSHRAAAVASHLRSDAVGLSSRAAPAGWAGRWVHLPDDADGDTEPVDATAGGVLHWAPEHHPGLRERTAAISAELAGGDVALVVTDVSAEVSLLARLHGVPVVVMAQPGDRTDRTHRLAFDLATRLLAPWPETVGPPAGWPDAWHAKTTYLTSVSRFDGRPPPGTGPCTGTEATGGRRVLVLWGSGGIDVSATQLRGAAAAAPGWTWEVAGPPAPSGGDPPNLTWCGWTDDVWAALHRADVVVTHAGQNAVAEVAAARRPAVVVPQDRPHDEQRATGRALTGLATVVTSWPEPACWPRLLDDAARRGGAGWSAWSSGTGARRAAAVLDALVGA</sequence>
<dbReference type="AlphaFoldDB" id="A0A4Q7UZ69"/>
<dbReference type="Pfam" id="PF04101">
    <property type="entry name" value="Glyco_tran_28_C"/>
    <property type="match status" value="1"/>
</dbReference>
<feature type="domain" description="Glycosyl transferase family 28 C-terminal" evidence="1">
    <location>
        <begin position="238"/>
        <end position="286"/>
    </location>
</feature>
<dbReference type="Proteomes" id="UP000291591">
    <property type="component" value="Unassembled WGS sequence"/>
</dbReference>
<organism evidence="2 3">
    <name type="scientific">Pseudonocardia sediminis</name>
    <dbReference type="NCBI Taxonomy" id="1397368"/>
    <lineage>
        <taxon>Bacteria</taxon>
        <taxon>Bacillati</taxon>
        <taxon>Actinomycetota</taxon>
        <taxon>Actinomycetes</taxon>
        <taxon>Pseudonocardiales</taxon>
        <taxon>Pseudonocardiaceae</taxon>
        <taxon>Pseudonocardia</taxon>
    </lineage>
</organism>
<proteinExistence type="predicted"/>
<evidence type="ECO:0000313" key="3">
    <source>
        <dbReference type="Proteomes" id="UP000291591"/>
    </source>
</evidence>
<evidence type="ECO:0000259" key="1">
    <source>
        <dbReference type="Pfam" id="PF04101"/>
    </source>
</evidence>
<evidence type="ECO:0000313" key="2">
    <source>
        <dbReference type="EMBL" id="RZT87266.1"/>
    </source>
</evidence>
<comment type="caution">
    <text evidence="2">The sequence shown here is derived from an EMBL/GenBank/DDBJ whole genome shotgun (WGS) entry which is preliminary data.</text>
</comment>
<protein>
    <submittedName>
        <fullName evidence="2">Glycosyl transferase family 28</fullName>
    </submittedName>
</protein>
<name>A0A4Q7UZ69_PSEST</name>
<gene>
    <name evidence="2" type="ORF">EV383_4176</name>
</gene>
<dbReference type="EMBL" id="SHKL01000001">
    <property type="protein sequence ID" value="RZT87266.1"/>
    <property type="molecule type" value="Genomic_DNA"/>
</dbReference>
<keyword evidence="2" id="KW-0808">Transferase</keyword>
<accession>A0A4Q7UZ69</accession>
<keyword evidence="3" id="KW-1185">Reference proteome</keyword>
<dbReference type="PANTHER" id="PTHR21015">
    <property type="entry name" value="UDP-N-ACETYLGLUCOSAMINE--N-ACETYLMURAMYL-(PENTAPEPTIDE) PYROPHOSPHORYL-UNDECAPRENOL N-ACETYLGLUCOSAMINE TRANSFERASE 1"/>
    <property type="match status" value="1"/>
</dbReference>
<reference evidence="2 3" key="1">
    <citation type="submission" date="2019-02" db="EMBL/GenBank/DDBJ databases">
        <title>Sequencing the genomes of 1000 actinobacteria strains.</title>
        <authorList>
            <person name="Klenk H.-P."/>
        </authorList>
    </citation>
    <scope>NUCLEOTIDE SEQUENCE [LARGE SCALE GENOMIC DNA]</scope>
    <source>
        <strain evidence="2 3">DSM 45779</strain>
    </source>
</reference>
<dbReference type="PANTHER" id="PTHR21015:SF22">
    <property type="entry name" value="GLYCOSYLTRANSFERASE"/>
    <property type="match status" value="1"/>
</dbReference>
<dbReference type="GO" id="GO:0016758">
    <property type="term" value="F:hexosyltransferase activity"/>
    <property type="evidence" value="ECO:0007669"/>
    <property type="project" value="InterPro"/>
</dbReference>
<dbReference type="SUPFAM" id="SSF53756">
    <property type="entry name" value="UDP-Glycosyltransferase/glycogen phosphorylase"/>
    <property type="match status" value="1"/>
</dbReference>
<dbReference type="InterPro" id="IPR007235">
    <property type="entry name" value="Glyco_trans_28_C"/>
</dbReference>
<dbReference type="RefSeq" id="WP_207223601.1">
    <property type="nucleotide sequence ID" value="NZ_SHKL01000001.1"/>
</dbReference>